<keyword evidence="1" id="KW-0472">Membrane</keyword>
<protein>
    <submittedName>
        <fullName evidence="2">Uncharacterized protein</fullName>
    </submittedName>
</protein>
<name>A0A2K3K678_TRIPR</name>
<keyword evidence="1" id="KW-1133">Transmembrane helix</keyword>
<comment type="caution">
    <text evidence="2">The sequence shown here is derived from an EMBL/GenBank/DDBJ whole genome shotgun (WGS) entry which is preliminary data.</text>
</comment>
<keyword evidence="1" id="KW-0812">Transmembrane</keyword>
<feature type="non-terminal residue" evidence="2">
    <location>
        <position position="1"/>
    </location>
</feature>
<reference evidence="2 3" key="1">
    <citation type="journal article" date="2014" name="Am. J. Bot.">
        <title>Genome assembly and annotation for red clover (Trifolium pratense; Fabaceae).</title>
        <authorList>
            <person name="Istvanek J."/>
            <person name="Jaros M."/>
            <person name="Krenek A."/>
            <person name="Repkova J."/>
        </authorList>
    </citation>
    <scope>NUCLEOTIDE SEQUENCE [LARGE SCALE GENOMIC DNA]</scope>
    <source>
        <strain evidence="3">cv. Tatra</strain>
        <tissue evidence="2">Young leaves</tissue>
    </source>
</reference>
<gene>
    <name evidence="2" type="ORF">L195_g052636</name>
</gene>
<accession>A0A2K3K678</accession>
<dbReference type="AlphaFoldDB" id="A0A2K3K678"/>
<sequence length="89" mass="9946">SSFIYATVANQEANVTNMGSWVQNSWTWNNLGKATTTMLLAVLAKATALAMLLGDVRSRLGKEDTRRWIPEASGRLYPFEDKLNHFLSV</sequence>
<organism evidence="2 3">
    <name type="scientific">Trifolium pratense</name>
    <name type="common">Red clover</name>
    <dbReference type="NCBI Taxonomy" id="57577"/>
    <lineage>
        <taxon>Eukaryota</taxon>
        <taxon>Viridiplantae</taxon>
        <taxon>Streptophyta</taxon>
        <taxon>Embryophyta</taxon>
        <taxon>Tracheophyta</taxon>
        <taxon>Spermatophyta</taxon>
        <taxon>Magnoliopsida</taxon>
        <taxon>eudicotyledons</taxon>
        <taxon>Gunneridae</taxon>
        <taxon>Pentapetalae</taxon>
        <taxon>rosids</taxon>
        <taxon>fabids</taxon>
        <taxon>Fabales</taxon>
        <taxon>Fabaceae</taxon>
        <taxon>Papilionoideae</taxon>
        <taxon>50 kb inversion clade</taxon>
        <taxon>NPAAA clade</taxon>
        <taxon>Hologalegina</taxon>
        <taxon>IRL clade</taxon>
        <taxon>Trifolieae</taxon>
        <taxon>Trifolium</taxon>
    </lineage>
</organism>
<proteinExistence type="predicted"/>
<evidence type="ECO:0000256" key="1">
    <source>
        <dbReference type="SAM" id="Phobius"/>
    </source>
</evidence>
<evidence type="ECO:0000313" key="2">
    <source>
        <dbReference type="EMBL" id="PNX61787.1"/>
    </source>
</evidence>
<evidence type="ECO:0000313" key="3">
    <source>
        <dbReference type="Proteomes" id="UP000236291"/>
    </source>
</evidence>
<dbReference type="Proteomes" id="UP000236291">
    <property type="component" value="Unassembled WGS sequence"/>
</dbReference>
<dbReference type="EMBL" id="ASHM01086121">
    <property type="protein sequence ID" value="PNX61787.1"/>
    <property type="molecule type" value="Genomic_DNA"/>
</dbReference>
<feature type="transmembrane region" description="Helical" evidence="1">
    <location>
        <begin position="34"/>
        <end position="53"/>
    </location>
</feature>
<reference evidence="2 3" key="2">
    <citation type="journal article" date="2017" name="Front. Plant Sci.">
        <title>Gene Classification and Mining of Molecular Markers Useful in Red Clover (Trifolium pratense) Breeding.</title>
        <authorList>
            <person name="Istvanek J."/>
            <person name="Dluhosova J."/>
            <person name="Dluhos P."/>
            <person name="Patkova L."/>
            <person name="Nedelnik J."/>
            <person name="Repkova J."/>
        </authorList>
    </citation>
    <scope>NUCLEOTIDE SEQUENCE [LARGE SCALE GENOMIC DNA]</scope>
    <source>
        <strain evidence="3">cv. Tatra</strain>
        <tissue evidence="2">Young leaves</tissue>
    </source>
</reference>